<sequence length="380" mass="41847">MAPQESPVQADDQVPDGATVNPRVIQPYKGEIVIAGISGRYPESDSVTEFQENLMNKINMVTVDNRRWEPGYLNLPHGMGKLKNLNLYDAEFFGIHSKSANTMEPQLRILMETVYEAVVDAGESLASMKGTRTGVYVGVTGSEAEAAWMGSTNSYVLTGVPHTIFPNRVSYFFDLRGPSCAYDTACSTSIICMEAAELHMRTGLIDSAIVAVCNLIMRPATTSAFMGMNMLSESYSCKAFDAAGDGFARSEAVSAVLLKKAADAKRAYCTVLGTLTNNDGYSKDGLTFPNRFAQEELIRDLYNNFNIDPKQVSTYQVSSSLSVMGLEPQQEIHKKPRLSAMPSAPTEQSRFFWDPPNLIWDTVKWLLVSVASQVCSIWRD</sequence>
<comment type="caution">
    <text evidence="17">The sequence shown here is derived from an EMBL/GenBank/DDBJ whole genome shotgun (WGS) entry which is preliminary data.</text>
</comment>
<keyword evidence="5" id="KW-0378">Hydrolase</keyword>
<organism evidence="17 18">
    <name type="scientific">Plakobranchus ocellatus</name>
    <dbReference type="NCBI Taxonomy" id="259542"/>
    <lineage>
        <taxon>Eukaryota</taxon>
        <taxon>Metazoa</taxon>
        <taxon>Spiralia</taxon>
        <taxon>Lophotrochozoa</taxon>
        <taxon>Mollusca</taxon>
        <taxon>Gastropoda</taxon>
        <taxon>Heterobranchia</taxon>
        <taxon>Euthyneura</taxon>
        <taxon>Panpulmonata</taxon>
        <taxon>Sacoglossa</taxon>
        <taxon>Placobranchoidea</taxon>
        <taxon>Plakobranchidae</taxon>
        <taxon>Plakobranchus</taxon>
    </lineage>
</organism>
<evidence type="ECO:0000256" key="3">
    <source>
        <dbReference type="ARBA" id="ARBA00022450"/>
    </source>
</evidence>
<keyword evidence="9" id="KW-0520">NAD</keyword>
<dbReference type="Pfam" id="PF00109">
    <property type="entry name" value="ketoacyl-synt"/>
    <property type="match status" value="1"/>
</dbReference>
<accession>A0AAV4AFE1</accession>
<dbReference type="Pfam" id="PF02801">
    <property type="entry name" value="Ketoacyl-synt_C"/>
    <property type="match status" value="1"/>
</dbReference>
<proteinExistence type="inferred from homology"/>
<evidence type="ECO:0000256" key="5">
    <source>
        <dbReference type="ARBA" id="ARBA00022801"/>
    </source>
</evidence>
<keyword evidence="11" id="KW-0275">Fatty acid biosynthesis</keyword>
<comment type="catalytic activity">
    <reaction evidence="13">
        <text>acetyl-CoA + n malonyl-CoA + 2n NADPH + 2n H(+) = a long-chain fatty acid + (n+1) CoA + n CO2 + 2n NADP(+).</text>
        <dbReference type="EC" id="2.3.1.85"/>
    </reaction>
</comment>
<dbReference type="Gene3D" id="3.40.47.10">
    <property type="match status" value="1"/>
</dbReference>
<dbReference type="EMBL" id="BLXT01003748">
    <property type="protein sequence ID" value="GFO05493.1"/>
    <property type="molecule type" value="Genomic_DNA"/>
</dbReference>
<keyword evidence="14" id="KW-0808">Transferase</keyword>
<dbReference type="GO" id="GO:0016787">
    <property type="term" value="F:hydrolase activity"/>
    <property type="evidence" value="ECO:0007669"/>
    <property type="project" value="UniProtKB-KW"/>
</dbReference>
<dbReference type="SUPFAM" id="SSF53901">
    <property type="entry name" value="Thiolase-like"/>
    <property type="match status" value="1"/>
</dbReference>
<gene>
    <name evidence="17" type="ORF">PoB_003199800</name>
</gene>
<keyword evidence="12" id="KW-0511">Multifunctional enzyme</keyword>
<keyword evidence="18" id="KW-1185">Reference proteome</keyword>
<dbReference type="GO" id="GO:0004312">
    <property type="term" value="F:fatty acid synthase activity"/>
    <property type="evidence" value="ECO:0007669"/>
    <property type="project" value="UniProtKB-EC"/>
</dbReference>
<dbReference type="EC" id="2.3.1.85" evidence="1"/>
<evidence type="ECO:0000313" key="18">
    <source>
        <dbReference type="Proteomes" id="UP000735302"/>
    </source>
</evidence>
<evidence type="ECO:0000256" key="11">
    <source>
        <dbReference type="ARBA" id="ARBA00023160"/>
    </source>
</evidence>
<dbReference type="AlphaFoldDB" id="A0AAV4AFE1"/>
<evidence type="ECO:0000256" key="6">
    <source>
        <dbReference type="ARBA" id="ARBA00022832"/>
    </source>
</evidence>
<evidence type="ECO:0000256" key="2">
    <source>
        <dbReference type="ARBA" id="ARBA00018769"/>
    </source>
</evidence>
<dbReference type="InterPro" id="IPR020841">
    <property type="entry name" value="PKS_Beta-ketoAc_synthase_dom"/>
</dbReference>
<dbReference type="GO" id="GO:0016491">
    <property type="term" value="F:oxidoreductase activity"/>
    <property type="evidence" value="ECO:0007669"/>
    <property type="project" value="UniProtKB-KW"/>
</dbReference>
<keyword evidence="7" id="KW-0521">NADP</keyword>
<keyword evidence="8" id="KW-0560">Oxidoreductase</keyword>
<keyword evidence="3" id="KW-0596">Phosphopantetheine</keyword>
<evidence type="ECO:0000256" key="13">
    <source>
        <dbReference type="ARBA" id="ARBA00044883"/>
    </source>
</evidence>
<evidence type="ECO:0000313" key="17">
    <source>
        <dbReference type="EMBL" id="GFO05493.1"/>
    </source>
</evidence>
<evidence type="ECO:0000259" key="16">
    <source>
        <dbReference type="PROSITE" id="PS52004"/>
    </source>
</evidence>
<evidence type="ECO:0000256" key="12">
    <source>
        <dbReference type="ARBA" id="ARBA00023268"/>
    </source>
</evidence>
<evidence type="ECO:0000256" key="4">
    <source>
        <dbReference type="ARBA" id="ARBA00022516"/>
    </source>
</evidence>
<dbReference type="GO" id="GO:0006633">
    <property type="term" value="P:fatty acid biosynthetic process"/>
    <property type="evidence" value="ECO:0007669"/>
    <property type="project" value="UniProtKB-KW"/>
</dbReference>
<feature type="region of interest" description="Disordered" evidence="15">
    <location>
        <begin position="1"/>
        <end position="21"/>
    </location>
</feature>
<dbReference type="PANTHER" id="PTHR43775:SF7">
    <property type="entry name" value="FATTY ACID SYNTHASE"/>
    <property type="match status" value="1"/>
</dbReference>
<evidence type="ECO:0000256" key="9">
    <source>
        <dbReference type="ARBA" id="ARBA00023027"/>
    </source>
</evidence>
<name>A0AAV4AFE1_9GAST</name>
<evidence type="ECO:0000256" key="8">
    <source>
        <dbReference type="ARBA" id="ARBA00023002"/>
    </source>
</evidence>
<evidence type="ECO:0000256" key="7">
    <source>
        <dbReference type="ARBA" id="ARBA00022857"/>
    </source>
</evidence>
<dbReference type="SMART" id="SM00825">
    <property type="entry name" value="PKS_KS"/>
    <property type="match status" value="1"/>
</dbReference>
<comment type="similarity">
    <text evidence="14">Belongs to the thiolase-like superfamily. Beta-ketoacyl-ACP synthases family.</text>
</comment>
<dbReference type="CDD" id="cd00833">
    <property type="entry name" value="PKS"/>
    <property type="match status" value="1"/>
</dbReference>
<protein>
    <recommendedName>
        <fullName evidence="2">Fatty acid synthase</fullName>
        <ecNumber evidence="1">2.3.1.85</ecNumber>
    </recommendedName>
</protein>
<evidence type="ECO:0000256" key="10">
    <source>
        <dbReference type="ARBA" id="ARBA00023098"/>
    </source>
</evidence>
<keyword evidence="4" id="KW-0444">Lipid biosynthesis</keyword>
<keyword evidence="10" id="KW-0443">Lipid metabolism</keyword>
<keyword evidence="6" id="KW-0276">Fatty acid metabolism</keyword>
<dbReference type="InterPro" id="IPR014030">
    <property type="entry name" value="Ketoacyl_synth_N"/>
</dbReference>
<dbReference type="Proteomes" id="UP000735302">
    <property type="component" value="Unassembled WGS sequence"/>
</dbReference>
<evidence type="ECO:0000256" key="1">
    <source>
        <dbReference type="ARBA" id="ARBA00012873"/>
    </source>
</evidence>
<evidence type="ECO:0000256" key="14">
    <source>
        <dbReference type="RuleBase" id="RU003694"/>
    </source>
</evidence>
<dbReference type="PROSITE" id="PS52004">
    <property type="entry name" value="KS3_2"/>
    <property type="match status" value="1"/>
</dbReference>
<dbReference type="PANTHER" id="PTHR43775">
    <property type="entry name" value="FATTY ACID SYNTHASE"/>
    <property type="match status" value="1"/>
</dbReference>
<reference evidence="17 18" key="1">
    <citation type="journal article" date="2021" name="Elife">
        <title>Chloroplast acquisition without the gene transfer in kleptoplastic sea slugs, Plakobranchus ocellatus.</title>
        <authorList>
            <person name="Maeda T."/>
            <person name="Takahashi S."/>
            <person name="Yoshida T."/>
            <person name="Shimamura S."/>
            <person name="Takaki Y."/>
            <person name="Nagai Y."/>
            <person name="Toyoda A."/>
            <person name="Suzuki Y."/>
            <person name="Arimoto A."/>
            <person name="Ishii H."/>
            <person name="Satoh N."/>
            <person name="Nishiyama T."/>
            <person name="Hasebe M."/>
            <person name="Maruyama T."/>
            <person name="Minagawa J."/>
            <person name="Obokata J."/>
            <person name="Shigenobu S."/>
        </authorList>
    </citation>
    <scope>NUCLEOTIDE SEQUENCE [LARGE SCALE GENOMIC DNA]</scope>
</reference>
<dbReference type="InterPro" id="IPR014031">
    <property type="entry name" value="Ketoacyl_synth_C"/>
</dbReference>
<evidence type="ECO:0000256" key="15">
    <source>
        <dbReference type="SAM" id="MobiDB-lite"/>
    </source>
</evidence>
<dbReference type="InterPro" id="IPR016039">
    <property type="entry name" value="Thiolase-like"/>
</dbReference>
<feature type="domain" description="Ketosynthase family 3 (KS3)" evidence="16">
    <location>
        <begin position="29"/>
        <end position="380"/>
    </location>
</feature>
<dbReference type="InterPro" id="IPR050091">
    <property type="entry name" value="PKS_NRPS_Biosynth_Enz"/>
</dbReference>